<evidence type="ECO:0000313" key="3">
    <source>
        <dbReference type="Proteomes" id="UP001054945"/>
    </source>
</evidence>
<sequence>MQGRVELFPGSRTKKYPSTQRALSAEMKEARGSILEVRKNFLPFTFPQKTFCSPHSLVLFMETEKLEKLSLHQQTP</sequence>
<reference evidence="2 3" key="1">
    <citation type="submission" date="2021-06" db="EMBL/GenBank/DDBJ databases">
        <title>Caerostris extrusa draft genome.</title>
        <authorList>
            <person name="Kono N."/>
            <person name="Arakawa K."/>
        </authorList>
    </citation>
    <scope>NUCLEOTIDE SEQUENCE [LARGE SCALE GENOMIC DNA]</scope>
</reference>
<protein>
    <submittedName>
        <fullName evidence="2">Uncharacterized protein</fullName>
    </submittedName>
</protein>
<organism evidence="2 3">
    <name type="scientific">Caerostris extrusa</name>
    <name type="common">Bark spider</name>
    <name type="synonym">Caerostris bankana</name>
    <dbReference type="NCBI Taxonomy" id="172846"/>
    <lineage>
        <taxon>Eukaryota</taxon>
        <taxon>Metazoa</taxon>
        <taxon>Ecdysozoa</taxon>
        <taxon>Arthropoda</taxon>
        <taxon>Chelicerata</taxon>
        <taxon>Arachnida</taxon>
        <taxon>Araneae</taxon>
        <taxon>Araneomorphae</taxon>
        <taxon>Entelegynae</taxon>
        <taxon>Araneoidea</taxon>
        <taxon>Araneidae</taxon>
        <taxon>Caerostris</taxon>
    </lineage>
</organism>
<accession>A0AAV4WT70</accession>
<dbReference type="Proteomes" id="UP001054945">
    <property type="component" value="Unassembled WGS sequence"/>
</dbReference>
<proteinExistence type="predicted"/>
<comment type="caution">
    <text evidence="2">The sequence shown here is derived from an EMBL/GenBank/DDBJ whole genome shotgun (WGS) entry which is preliminary data.</text>
</comment>
<evidence type="ECO:0000313" key="2">
    <source>
        <dbReference type="EMBL" id="GIY85478.1"/>
    </source>
</evidence>
<evidence type="ECO:0000256" key="1">
    <source>
        <dbReference type="SAM" id="MobiDB-lite"/>
    </source>
</evidence>
<dbReference type="AlphaFoldDB" id="A0AAV4WT70"/>
<keyword evidence="3" id="KW-1185">Reference proteome</keyword>
<dbReference type="EMBL" id="BPLR01016659">
    <property type="protein sequence ID" value="GIY85478.1"/>
    <property type="molecule type" value="Genomic_DNA"/>
</dbReference>
<name>A0AAV4WT70_CAEEX</name>
<feature type="region of interest" description="Disordered" evidence="1">
    <location>
        <begin position="1"/>
        <end position="21"/>
    </location>
</feature>
<gene>
    <name evidence="2" type="ORF">CEXT_199271</name>
</gene>